<comment type="caution">
    <text evidence="1">The sequence shown here is derived from an EMBL/GenBank/DDBJ whole genome shotgun (WGS) entry which is preliminary data.</text>
</comment>
<accession>A0A8S9WNY8</accession>
<keyword evidence="2" id="KW-1185">Reference proteome</keyword>
<dbReference type="AlphaFoldDB" id="A0A8S9WNY8"/>
<protein>
    <submittedName>
        <fullName evidence="1">Uncharacterized protein</fullName>
    </submittedName>
</protein>
<proteinExistence type="predicted"/>
<name>A0A8S9WNY8_APOLU</name>
<sequence length="564" mass="63145">MEEEIVVKEEAAEDEVKEEVEIKQEVVMGDEDMEEEVGNRWAVEDEVKEEVEIKQEVVMGDEEVEEEVGNRWAVEDEVKEEVEIKQEVEVGDEEVEEEVGNRWAVEDEVKEEVEIKQEVVMGDEEVEEEVRNRWAVEDEVEGDLMIKREDGLTDPLGEESDVLEGSSGVERYILEKEVSCEVMEDGIVVEEEPMSEGDEDQVMEVEIKQEVKHQVLHGINTGTVKPEIHHHQEVLIGDEYVEEEVGNSRTVKDEDAGCPMIKQEDSSAADPLCDESDVLQGSIGVQRSEVGPALMEDGIVVKEEPMSEGDEDQVIGELVLIKQEVLIGDEYVEEEVGNSTTVKDEDAGCPMIKQEDSSAADPLCDESDVLQGSIGVQRSEAGPAKNIDGMTSTVSQLKKFPLESLAAYYSRSEIHFRRTEVEKDDEKALHALARKGEWGSDDGVKAALITKFCLSFTDGHITDALVALDAKTSKFEDYVMAAVRAQDKRDNSAQAFCEEMEEEIVVKEEAAEDEVKEEVEIKQEVVMGDEDVEEEVGNRWAVEDEVKEEVEIKQEVVMGGSFCL</sequence>
<evidence type="ECO:0000313" key="2">
    <source>
        <dbReference type="Proteomes" id="UP000466442"/>
    </source>
</evidence>
<gene>
    <name evidence="1" type="ORF">GE061_008852</name>
</gene>
<reference evidence="1" key="1">
    <citation type="journal article" date="2021" name="Mol. Ecol. Resour.">
        <title>Apolygus lucorum genome provides insights into omnivorousness and mesophyll feeding.</title>
        <authorList>
            <person name="Liu Y."/>
            <person name="Liu H."/>
            <person name="Wang H."/>
            <person name="Huang T."/>
            <person name="Liu B."/>
            <person name="Yang B."/>
            <person name="Yin L."/>
            <person name="Li B."/>
            <person name="Zhang Y."/>
            <person name="Zhang S."/>
            <person name="Jiang F."/>
            <person name="Zhang X."/>
            <person name="Ren Y."/>
            <person name="Wang B."/>
            <person name="Wang S."/>
            <person name="Lu Y."/>
            <person name="Wu K."/>
            <person name="Fan W."/>
            <person name="Wang G."/>
        </authorList>
    </citation>
    <scope>NUCLEOTIDE SEQUENCE</scope>
    <source>
        <strain evidence="1">12Hb</strain>
    </source>
</reference>
<organism evidence="1 2">
    <name type="scientific">Apolygus lucorum</name>
    <name type="common">Small green plant bug</name>
    <name type="synonym">Lygocoris lucorum</name>
    <dbReference type="NCBI Taxonomy" id="248454"/>
    <lineage>
        <taxon>Eukaryota</taxon>
        <taxon>Metazoa</taxon>
        <taxon>Ecdysozoa</taxon>
        <taxon>Arthropoda</taxon>
        <taxon>Hexapoda</taxon>
        <taxon>Insecta</taxon>
        <taxon>Pterygota</taxon>
        <taxon>Neoptera</taxon>
        <taxon>Paraneoptera</taxon>
        <taxon>Hemiptera</taxon>
        <taxon>Heteroptera</taxon>
        <taxon>Panheteroptera</taxon>
        <taxon>Cimicomorpha</taxon>
        <taxon>Miridae</taxon>
        <taxon>Mirini</taxon>
        <taxon>Apolygus</taxon>
    </lineage>
</organism>
<dbReference type="EMBL" id="WIXP02000017">
    <property type="protein sequence ID" value="KAF6197878.1"/>
    <property type="molecule type" value="Genomic_DNA"/>
</dbReference>
<dbReference type="Proteomes" id="UP000466442">
    <property type="component" value="Unassembled WGS sequence"/>
</dbReference>
<evidence type="ECO:0000313" key="1">
    <source>
        <dbReference type="EMBL" id="KAF6197878.1"/>
    </source>
</evidence>